<evidence type="ECO:0000256" key="1">
    <source>
        <dbReference type="SAM" id="MobiDB-lite"/>
    </source>
</evidence>
<sequence length="267" mass="27051">MPQSSGPGVSPILTSSPGSGNRRSPVSSSKGKGKVDKIGQLLLTKACKKVTGSLEKGEEQYALDGEAEGQGLEMSVPSSLGVEQSPAEPDNKTVTPPAPSLTKQSTSGPGNVSVSSAAAVPAAGSPGLAANTPPANVLSVATTPGVPETAPAAASTNGNNHGSLPAEQAGMGLAEDKPGAHQELLQNTGMSTAPLNILSHFISNETKENCEKSKTPSRRNSRTEDSAASQETVENGQRKRSSRPASASSTAKGNTASAMQSKRRKSK</sequence>
<dbReference type="GO" id="GO:0003713">
    <property type="term" value="F:transcription coactivator activity"/>
    <property type="evidence" value="ECO:0007669"/>
    <property type="project" value="InterPro"/>
</dbReference>
<feature type="compositionally biased region" description="Polar residues" evidence="1">
    <location>
        <begin position="226"/>
        <end position="235"/>
    </location>
</feature>
<dbReference type="Ensembl" id="ENSNPET00000004381.1">
    <property type="protein sequence ID" value="ENSNPEP00000004282.1"/>
    <property type="gene ID" value="ENSNPEG00000003282.1"/>
</dbReference>
<evidence type="ECO:0000313" key="3">
    <source>
        <dbReference type="Proteomes" id="UP000694420"/>
    </source>
</evidence>
<dbReference type="PANTHER" id="PTHR15690:SF0">
    <property type="entry name" value="NUCLEAR RECEPTOR COACTIVATOR 6"/>
    <property type="match status" value="1"/>
</dbReference>
<keyword evidence="3" id="KW-1185">Reference proteome</keyword>
<feature type="compositionally biased region" description="Low complexity" evidence="1">
    <location>
        <begin position="107"/>
        <end position="130"/>
    </location>
</feature>
<proteinExistence type="predicted"/>
<feature type="compositionally biased region" description="Polar residues" evidence="1">
    <location>
        <begin position="1"/>
        <end position="25"/>
    </location>
</feature>
<dbReference type="GO" id="GO:0035097">
    <property type="term" value="C:histone methyltransferase complex"/>
    <property type="evidence" value="ECO:0007669"/>
    <property type="project" value="TreeGrafter"/>
</dbReference>
<feature type="region of interest" description="Disordered" evidence="1">
    <location>
        <begin position="53"/>
        <end position="267"/>
    </location>
</feature>
<dbReference type="InterPro" id="IPR026638">
    <property type="entry name" value="NCOA6"/>
</dbReference>
<dbReference type="GO" id="GO:0005667">
    <property type="term" value="C:transcription regulator complex"/>
    <property type="evidence" value="ECO:0007669"/>
    <property type="project" value="TreeGrafter"/>
</dbReference>
<dbReference type="GO" id="GO:0045944">
    <property type="term" value="P:positive regulation of transcription by RNA polymerase II"/>
    <property type="evidence" value="ECO:0007669"/>
    <property type="project" value="TreeGrafter"/>
</dbReference>
<evidence type="ECO:0000313" key="2">
    <source>
        <dbReference type="Ensembl" id="ENSNPEP00000004282.1"/>
    </source>
</evidence>
<reference evidence="2" key="1">
    <citation type="submission" date="2025-08" db="UniProtKB">
        <authorList>
            <consortium name="Ensembl"/>
        </authorList>
    </citation>
    <scope>IDENTIFICATION</scope>
</reference>
<protein>
    <submittedName>
        <fullName evidence="2">Uncharacterized protein</fullName>
    </submittedName>
</protein>
<organism evidence="2 3">
    <name type="scientific">Nothoprocta perdicaria</name>
    <name type="common">Chilean tinamou</name>
    <name type="synonym">Crypturus perdicarius</name>
    <dbReference type="NCBI Taxonomy" id="30464"/>
    <lineage>
        <taxon>Eukaryota</taxon>
        <taxon>Metazoa</taxon>
        <taxon>Chordata</taxon>
        <taxon>Craniata</taxon>
        <taxon>Vertebrata</taxon>
        <taxon>Euteleostomi</taxon>
        <taxon>Archelosauria</taxon>
        <taxon>Archosauria</taxon>
        <taxon>Dinosauria</taxon>
        <taxon>Saurischia</taxon>
        <taxon>Theropoda</taxon>
        <taxon>Coelurosauria</taxon>
        <taxon>Aves</taxon>
        <taxon>Palaeognathae</taxon>
        <taxon>Tinamiformes</taxon>
        <taxon>Tinamidae</taxon>
        <taxon>Nothoprocta</taxon>
    </lineage>
</organism>
<name>A0A8C6YRV0_NOTPE</name>
<accession>A0A8C6YRV0</accession>
<dbReference type="PANTHER" id="PTHR15690">
    <property type="entry name" value="NUCLEAR RECEPTOR COACTIVATOR 6"/>
    <property type="match status" value="1"/>
</dbReference>
<dbReference type="AlphaFoldDB" id="A0A8C6YRV0"/>
<feature type="compositionally biased region" description="Polar residues" evidence="1">
    <location>
        <begin position="184"/>
        <end position="194"/>
    </location>
</feature>
<feature type="region of interest" description="Disordered" evidence="1">
    <location>
        <begin position="1"/>
        <end position="38"/>
    </location>
</feature>
<feature type="compositionally biased region" description="Basic and acidic residues" evidence="1">
    <location>
        <begin position="205"/>
        <end position="214"/>
    </location>
</feature>
<dbReference type="Proteomes" id="UP000694420">
    <property type="component" value="Unplaced"/>
</dbReference>
<reference evidence="2" key="2">
    <citation type="submission" date="2025-09" db="UniProtKB">
        <authorList>
            <consortium name="Ensembl"/>
        </authorList>
    </citation>
    <scope>IDENTIFICATION</scope>
</reference>